<sequence>MTRTISKTKVKECDNRERERKVVKRNPRSSAMSHMVQPHSHHHYRCPIIMAFVLASPSSMATVSSRHKAMTLVHGSTQIPVVIVTPCSGHRSQRLLMVV</sequence>
<keyword evidence="3" id="KW-1185">Reference proteome</keyword>
<evidence type="ECO:0000313" key="3">
    <source>
        <dbReference type="Proteomes" id="UP000006729"/>
    </source>
</evidence>
<dbReference type="Proteomes" id="UP000006729">
    <property type="component" value="Chromosome 11"/>
</dbReference>
<accession>A0A3N7FQ05</accession>
<reference evidence="2 3" key="1">
    <citation type="journal article" date="2006" name="Science">
        <title>The genome of black cottonwood, Populus trichocarpa (Torr. &amp; Gray).</title>
        <authorList>
            <person name="Tuskan G.A."/>
            <person name="Difazio S."/>
            <person name="Jansson S."/>
            <person name="Bohlmann J."/>
            <person name="Grigoriev I."/>
            <person name="Hellsten U."/>
            <person name="Putnam N."/>
            <person name="Ralph S."/>
            <person name="Rombauts S."/>
            <person name="Salamov A."/>
            <person name="Schein J."/>
            <person name="Sterck L."/>
            <person name="Aerts A."/>
            <person name="Bhalerao R.R."/>
            <person name="Bhalerao R.P."/>
            <person name="Blaudez D."/>
            <person name="Boerjan W."/>
            <person name="Brun A."/>
            <person name="Brunner A."/>
            <person name="Busov V."/>
            <person name="Campbell M."/>
            <person name="Carlson J."/>
            <person name="Chalot M."/>
            <person name="Chapman J."/>
            <person name="Chen G.L."/>
            <person name="Cooper D."/>
            <person name="Coutinho P.M."/>
            <person name="Couturier J."/>
            <person name="Covert S."/>
            <person name="Cronk Q."/>
            <person name="Cunningham R."/>
            <person name="Davis J."/>
            <person name="Degroeve S."/>
            <person name="Dejardin A."/>
            <person name="Depamphilis C."/>
            <person name="Detter J."/>
            <person name="Dirks B."/>
            <person name="Dubchak I."/>
            <person name="Duplessis S."/>
            <person name="Ehlting J."/>
            <person name="Ellis B."/>
            <person name="Gendler K."/>
            <person name="Goodstein D."/>
            <person name="Gribskov M."/>
            <person name="Grimwood J."/>
            <person name="Groover A."/>
            <person name="Gunter L."/>
            <person name="Hamberger B."/>
            <person name="Heinze B."/>
            <person name="Helariutta Y."/>
            <person name="Henrissat B."/>
            <person name="Holligan D."/>
            <person name="Holt R."/>
            <person name="Huang W."/>
            <person name="Islam-Faridi N."/>
            <person name="Jones S."/>
            <person name="Jones-Rhoades M."/>
            <person name="Jorgensen R."/>
            <person name="Joshi C."/>
            <person name="Kangasjarvi J."/>
            <person name="Karlsson J."/>
            <person name="Kelleher C."/>
            <person name="Kirkpatrick R."/>
            <person name="Kirst M."/>
            <person name="Kohler A."/>
            <person name="Kalluri U."/>
            <person name="Larimer F."/>
            <person name="Leebens-Mack J."/>
            <person name="Leple J.C."/>
            <person name="Locascio P."/>
            <person name="Lou Y."/>
            <person name="Lucas S."/>
            <person name="Martin F."/>
            <person name="Montanini B."/>
            <person name="Napoli C."/>
            <person name="Nelson D.R."/>
            <person name="Nelson C."/>
            <person name="Nieminen K."/>
            <person name="Nilsson O."/>
            <person name="Pereda V."/>
            <person name="Peter G."/>
            <person name="Philippe R."/>
            <person name="Pilate G."/>
            <person name="Poliakov A."/>
            <person name="Razumovskaya J."/>
            <person name="Richardson P."/>
            <person name="Rinaldi C."/>
            <person name="Ritland K."/>
            <person name="Rouze P."/>
            <person name="Ryaboy D."/>
            <person name="Schmutz J."/>
            <person name="Schrader J."/>
            <person name="Segerman B."/>
            <person name="Shin H."/>
            <person name="Siddiqui A."/>
            <person name="Sterky F."/>
            <person name="Terry A."/>
            <person name="Tsai C.J."/>
            <person name="Uberbacher E."/>
            <person name="Unneberg P."/>
            <person name="Vahala J."/>
            <person name="Wall K."/>
            <person name="Wessler S."/>
            <person name="Yang G."/>
            <person name="Yin T."/>
            <person name="Douglas C."/>
            <person name="Marra M."/>
            <person name="Sandberg G."/>
            <person name="Van de Peer Y."/>
            <person name="Rokhsar D."/>
        </authorList>
    </citation>
    <scope>NUCLEOTIDE SEQUENCE [LARGE SCALE GENOMIC DNA]</scope>
    <source>
        <strain evidence="3">cv. Nisqually</strain>
    </source>
</reference>
<dbReference type="EMBL" id="CM009300">
    <property type="protein sequence ID" value="RQO97323.1"/>
    <property type="molecule type" value="Genomic_DNA"/>
</dbReference>
<organism evidence="2 3">
    <name type="scientific">Populus trichocarpa</name>
    <name type="common">Western balsam poplar</name>
    <name type="synonym">Populus balsamifera subsp. trichocarpa</name>
    <dbReference type="NCBI Taxonomy" id="3694"/>
    <lineage>
        <taxon>Eukaryota</taxon>
        <taxon>Viridiplantae</taxon>
        <taxon>Streptophyta</taxon>
        <taxon>Embryophyta</taxon>
        <taxon>Tracheophyta</taxon>
        <taxon>Spermatophyta</taxon>
        <taxon>Magnoliopsida</taxon>
        <taxon>eudicotyledons</taxon>
        <taxon>Gunneridae</taxon>
        <taxon>Pentapetalae</taxon>
        <taxon>rosids</taxon>
        <taxon>fabids</taxon>
        <taxon>Malpighiales</taxon>
        <taxon>Salicaceae</taxon>
        <taxon>Saliceae</taxon>
        <taxon>Populus</taxon>
    </lineage>
</organism>
<feature type="compositionally biased region" description="Basic and acidic residues" evidence="1">
    <location>
        <begin position="9"/>
        <end position="20"/>
    </location>
</feature>
<name>A0A3N7FQ05_POPTR</name>
<gene>
    <name evidence="2" type="ORF">POPTR_011G015550</name>
</gene>
<evidence type="ECO:0000313" key="2">
    <source>
        <dbReference type="EMBL" id="RQO97323.1"/>
    </source>
</evidence>
<evidence type="ECO:0000256" key="1">
    <source>
        <dbReference type="SAM" id="MobiDB-lite"/>
    </source>
</evidence>
<proteinExistence type="predicted"/>
<protein>
    <submittedName>
        <fullName evidence="2">Uncharacterized protein</fullName>
    </submittedName>
</protein>
<feature type="region of interest" description="Disordered" evidence="1">
    <location>
        <begin position="1"/>
        <end position="39"/>
    </location>
</feature>
<dbReference type="InParanoid" id="A0A3N7FQ05"/>
<dbReference type="AlphaFoldDB" id="A0A3N7FQ05"/>